<evidence type="ECO:0000313" key="9">
    <source>
        <dbReference type="Proteomes" id="UP000030361"/>
    </source>
</evidence>
<feature type="domain" description="GtrA/DPMS transmembrane" evidence="7">
    <location>
        <begin position="17"/>
        <end position="134"/>
    </location>
</feature>
<dbReference type="InterPro" id="IPR051401">
    <property type="entry name" value="GtrA_CellWall_Glycosyl"/>
</dbReference>
<gene>
    <name evidence="8" type="ORF">PL11_006890</name>
</gene>
<dbReference type="GO" id="GO:0000271">
    <property type="term" value="P:polysaccharide biosynthetic process"/>
    <property type="evidence" value="ECO:0007669"/>
    <property type="project" value="InterPro"/>
</dbReference>
<feature type="transmembrane region" description="Helical" evidence="6">
    <location>
        <begin position="41"/>
        <end position="60"/>
    </location>
</feature>
<comment type="subcellular location">
    <subcellularLocation>
        <location evidence="1">Membrane</location>
        <topology evidence="1">Multi-pass membrane protein</topology>
    </subcellularLocation>
</comment>
<keyword evidence="3 6" id="KW-0812">Transmembrane</keyword>
<dbReference type="EMBL" id="CP018906">
    <property type="protein sequence ID" value="AQW21670.1"/>
    <property type="molecule type" value="Genomic_DNA"/>
</dbReference>
<evidence type="ECO:0000313" key="8">
    <source>
        <dbReference type="EMBL" id="AQW21670.1"/>
    </source>
</evidence>
<feature type="transmembrane region" description="Helical" evidence="6">
    <location>
        <begin position="81"/>
        <end position="105"/>
    </location>
</feature>
<feature type="transmembrane region" description="Helical" evidence="6">
    <location>
        <begin position="111"/>
        <end position="128"/>
    </location>
</feature>
<reference evidence="8 9" key="1">
    <citation type="journal article" date="2015" name="Genome Announc.">
        <title>Genome Sequence of Lactobacillus curieae CCTCC M 2011381T, a Novel Producer of Gamma-aminobutyric Acid.</title>
        <authorList>
            <person name="Wang Y."/>
            <person name="Wang Y."/>
            <person name="Lang C."/>
            <person name="Wei D."/>
            <person name="Xu P."/>
            <person name="Xie J."/>
        </authorList>
    </citation>
    <scope>NUCLEOTIDE SEQUENCE [LARGE SCALE GENOMIC DNA]</scope>
    <source>
        <strain evidence="8 9">CCTCC M 2011381</strain>
    </source>
</reference>
<dbReference type="Proteomes" id="UP000030361">
    <property type="component" value="Chromosome"/>
</dbReference>
<keyword evidence="5 6" id="KW-0472">Membrane</keyword>
<evidence type="ECO:0000256" key="2">
    <source>
        <dbReference type="ARBA" id="ARBA00009399"/>
    </source>
</evidence>
<evidence type="ECO:0000259" key="7">
    <source>
        <dbReference type="Pfam" id="PF04138"/>
    </source>
</evidence>
<dbReference type="RefSeq" id="WP_035168286.1">
    <property type="nucleotide sequence ID" value="NZ_CP018906.1"/>
</dbReference>
<feature type="transmembrane region" description="Helical" evidence="6">
    <location>
        <begin position="14"/>
        <end position="35"/>
    </location>
</feature>
<dbReference type="eggNOG" id="COG2246">
    <property type="taxonomic scope" value="Bacteria"/>
</dbReference>
<protein>
    <submittedName>
        <fullName evidence="8">Teichoic acid glycosylation protein</fullName>
    </submittedName>
</protein>
<evidence type="ECO:0000256" key="1">
    <source>
        <dbReference type="ARBA" id="ARBA00004141"/>
    </source>
</evidence>
<dbReference type="GO" id="GO:0005886">
    <property type="term" value="C:plasma membrane"/>
    <property type="evidence" value="ECO:0007669"/>
    <property type="project" value="TreeGrafter"/>
</dbReference>
<keyword evidence="9" id="KW-1185">Reference proteome</keyword>
<dbReference type="PANTHER" id="PTHR38459:SF5">
    <property type="entry name" value="CELL WALL TEICHOIC ACID GLYCOSYLATION PROTEIN GTCA"/>
    <property type="match status" value="1"/>
</dbReference>
<proteinExistence type="inferred from homology"/>
<evidence type="ECO:0000256" key="3">
    <source>
        <dbReference type="ARBA" id="ARBA00022692"/>
    </source>
</evidence>
<sequence length="141" mass="16549">MKKLLSIYKQQKQVIDYLFWGVMTTVVNILVFALLHWLTDWNYLINNTIAWLLSVLFAYISNKVYVFHSYTETRKEVAKEMASFFLGRFASYFIEQGIMILGISGLKWNEIVVKIIANVVVVIVNYFWSKWAVFKKKGSES</sequence>
<dbReference type="KEGG" id="lcu:PL11_006890"/>
<keyword evidence="4 6" id="KW-1133">Transmembrane helix</keyword>
<name>A0A1S6QJ91_9LACO</name>
<dbReference type="AlphaFoldDB" id="A0A1S6QJ91"/>
<comment type="similarity">
    <text evidence="2">Belongs to the GtrA family.</text>
</comment>
<dbReference type="InterPro" id="IPR007267">
    <property type="entry name" value="GtrA_DPMS_TM"/>
</dbReference>
<organism evidence="8 9">
    <name type="scientific">Lentilactobacillus curieae</name>
    <dbReference type="NCBI Taxonomy" id="1138822"/>
    <lineage>
        <taxon>Bacteria</taxon>
        <taxon>Bacillati</taxon>
        <taxon>Bacillota</taxon>
        <taxon>Bacilli</taxon>
        <taxon>Lactobacillales</taxon>
        <taxon>Lactobacillaceae</taxon>
        <taxon>Lentilactobacillus</taxon>
    </lineage>
</organism>
<evidence type="ECO:0000256" key="4">
    <source>
        <dbReference type="ARBA" id="ARBA00022989"/>
    </source>
</evidence>
<evidence type="ECO:0000256" key="6">
    <source>
        <dbReference type="SAM" id="Phobius"/>
    </source>
</evidence>
<dbReference type="OrthoDB" id="361483at2"/>
<dbReference type="Pfam" id="PF04138">
    <property type="entry name" value="GtrA_DPMS_TM"/>
    <property type="match status" value="1"/>
</dbReference>
<dbReference type="PANTHER" id="PTHR38459">
    <property type="entry name" value="PROPHAGE BACTOPRENOL-LINKED GLUCOSE TRANSLOCASE HOMOLOG"/>
    <property type="match status" value="1"/>
</dbReference>
<evidence type="ECO:0000256" key="5">
    <source>
        <dbReference type="ARBA" id="ARBA00023136"/>
    </source>
</evidence>
<accession>A0A1S6QJ91</accession>